<dbReference type="RefSeq" id="WP_146521231.1">
    <property type="nucleotide sequence ID" value="NZ_CP151726.1"/>
</dbReference>
<evidence type="ECO:0008006" key="5">
    <source>
        <dbReference type="Google" id="ProtNLM"/>
    </source>
</evidence>
<feature type="signal peptide" evidence="2">
    <location>
        <begin position="1"/>
        <end position="36"/>
    </location>
</feature>
<evidence type="ECO:0000256" key="2">
    <source>
        <dbReference type="SAM" id="SignalP"/>
    </source>
</evidence>
<dbReference type="Proteomes" id="UP000320176">
    <property type="component" value="Unassembled WGS sequence"/>
</dbReference>
<keyword evidence="2" id="KW-0732">Signal</keyword>
<feature type="region of interest" description="Disordered" evidence="1">
    <location>
        <begin position="383"/>
        <end position="448"/>
    </location>
</feature>
<evidence type="ECO:0000313" key="4">
    <source>
        <dbReference type="Proteomes" id="UP000320176"/>
    </source>
</evidence>
<gene>
    <name evidence="3" type="ORF">Pla52n_41020</name>
</gene>
<accession>A0A5C6ASI9</accession>
<organism evidence="3 4">
    <name type="scientific">Stieleria varia</name>
    <dbReference type="NCBI Taxonomy" id="2528005"/>
    <lineage>
        <taxon>Bacteria</taxon>
        <taxon>Pseudomonadati</taxon>
        <taxon>Planctomycetota</taxon>
        <taxon>Planctomycetia</taxon>
        <taxon>Pirellulales</taxon>
        <taxon>Pirellulaceae</taxon>
        <taxon>Stieleria</taxon>
    </lineage>
</organism>
<feature type="region of interest" description="Disordered" evidence="1">
    <location>
        <begin position="324"/>
        <end position="344"/>
    </location>
</feature>
<dbReference type="OrthoDB" id="260154at2"/>
<dbReference type="EMBL" id="SJPN01000004">
    <property type="protein sequence ID" value="TWU03013.1"/>
    <property type="molecule type" value="Genomic_DNA"/>
</dbReference>
<keyword evidence="4" id="KW-1185">Reference proteome</keyword>
<evidence type="ECO:0000256" key="1">
    <source>
        <dbReference type="SAM" id="MobiDB-lite"/>
    </source>
</evidence>
<feature type="compositionally biased region" description="Low complexity" evidence="1">
    <location>
        <begin position="414"/>
        <end position="426"/>
    </location>
</feature>
<proteinExistence type="predicted"/>
<name>A0A5C6ASI9_9BACT</name>
<reference evidence="3 4" key="1">
    <citation type="submission" date="2019-02" db="EMBL/GenBank/DDBJ databases">
        <title>Deep-cultivation of Planctomycetes and their phenomic and genomic characterization uncovers novel biology.</title>
        <authorList>
            <person name="Wiegand S."/>
            <person name="Jogler M."/>
            <person name="Boedeker C."/>
            <person name="Pinto D."/>
            <person name="Vollmers J."/>
            <person name="Rivas-Marin E."/>
            <person name="Kohn T."/>
            <person name="Peeters S.H."/>
            <person name="Heuer A."/>
            <person name="Rast P."/>
            <person name="Oberbeckmann S."/>
            <person name="Bunk B."/>
            <person name="Jeske O."/>
            <person name="Meyerdierks A."/>
            <person name="Storesund J.E."/>
            <person name="Kallscheuer N."/>
            <person name="Luecker S."/>
            <person name="Lage O.M."/>
            <person name="Pohl T."/>
            <person name="Merkel B.J."/>
            <person name="Hornburger P."/>
            <person name="Mueller R.-W."/>
            <person name="Bruemmer F."/>
            <person name="Labrenz M."/>
            <person name="Spormann A.M."/>
            <person name="Op Den Camp H."/>
            <person name="Overmann J."/>
            <person name="Amann R."/>
            <person name="Jetten M.S.M."/>
            <person name="Mascher T."/>
            <person name="Medema M.H."/>
            <person name="Devos D.P."/>
            <person name="Kaster A.-K."/>
            <person name="Ovreas L."/>
            <person name="Rohde M."/>
            <person name="Galperin M.Y."/>
            <person name="Jogler C."/>
        </authorList>
    </citation>
    <scope>NUCLEOTIDE SEQUENCE [LARGE SCALE GENOMIC DNA]</scope>
    <source>
        <strain evidence="3 4">Pla52n</strain>
    </source>
</reference>
<dbReference type="AlphaFoldDB" id="A0A5C6ASI9"/>
<feature type="compositionally biased region" description="Polar residues" evidence="1">
    <location>
        <begin position="438"/>
        <end position="448"/>
    </location>
</feature>
<feature type="region of interest" description="Disordered" evidence="1">
    <location>
        <begin position="264"/>
        <end position="287"/>
    </location>
</feature>
<feature type="compositionally biased region" description="Low complexity" evidence="1">
    <location>
        <begin position="329"/>
        <end position="340"/>
    </location>
</feature>
<protein>
    <recommendedName>
        <fullName evidence="5">Peptidase MA-like domain-containing protein</fullName>
    </recommendedName>
</protein>
<evidence type="ECO:0000313" key="3">
    <source>
        <dbReference type="EMBL" id="TWU03013.1"/>
    </source>
</evidence>
<feature type="chain" id="PRO_5022956108" description="Peptidase MA-like domain-containing protein" evidence="2">
    <location>
        <begin position="37"/>
        <end position="448"/>
    </location>
</feature>
<sequence precursor="true">MEAARQTRRITFGASLCASLCVSMLFASALTSPCQAANARSRNFLVTAPTPQLAQTVAKAAEKYRDDLAIHWLGQPLAPWPTPCPIEVVEGPRLAAQGVTTYNRAPVRDFQMKVIGTAERILDSVLPHEVSHTVLATHFGRPLPRWADEGICTTVEHSAERDKHEMKLREFLQTRRGIAMNRMFLLTEYPGDVLPLYAQGYSVCRFLIEQNGPRSFIKFLEDYMQHPSWTQNVKQHYGYDSLLQLQESWLAWVAAGSGPVAQFAAAPRSPAPRSPGDSAQPSGGNVRLAAATTTPSASNTAMEIAPAAAAFETIPAGVASLAPANTTASRGQSGQRSTSGWYHRQRQSVLSGQPDGEIAAQEPAAHTAAAQNPAASLAQNQVFQPSNANPGSRPPASQAAAGIPPSIRGSGRYSVSQPQPEQSVSSAGSEILYGTGGSQTESGSIGRY</sequence>
<comment type="caution">
    <text evidence="3">The sequence shown here is derived from an EMBL/GenBank/DDBJ whole genome shotgun (WGS) entry which is preliminary data.</text>
</comment>